<reference evidence="3 4" key="1">
    <citation type="submission" date="2019-09" db="EMBL/GenBank/DDBJ databases">
        <authorList>
            <person name="Ou C."/>
        </authorList>
    </citation>
    <scope>NUCLEOTIDE SEQUENCE [LARGE SCALE GENOMIC DNA]</scope>
    <source>
        <strain evidence="3">S2</strain>
        <tissue evidence="3">Leaf</tissue>
    </source>
</reference>
<feature type="signal peptide" evidence="2">
    <location>
        <begin position="1"/>
        <end position="21"/>
    </location>
</feature>
<gene>
    <name evidence="3" type="ORF">D8674_037194</name>
</gene>
<keyword evidence="2" id="KW-0732">Signal</keyword>
<name>A0A5N5G373_9ROSA</name>
<keyword evidence="1" id="KW-0812">Transmembrane</keyword>
<sequence>MARQQVVVALLLLATVGLAFAADAASPAAATKPDLLTFAGVLLLLAVPLVAPVLVLPMLLLLVVPTALPPALLVDLSLIQLSAPLPVVMPRVLMLALPPLDTSQRE</sequence>
<protein>
    <submittedName>
        <fullName evidence="3">Anther-specific protein BCP1-like</fullName>
    </submittedName>
</protein>
<dbReference type="EMBL" id="SMOL01000509">
    <property type="protein sequence ID" value="KAB2609849.1"/>
    <property type="molecule type" value="Genomic_DNA"/>
</dbReference>
<accession>A0A5N5G373</accession>
<dbReference type="AlphaFoldDB" id="A0A5N5G373"/>
<keyword evidence="1" id="KW-0472">Membrane</keyword>
<proteinExistence type="predicted"/>
<feature type="transmembrane region" description="Helical" evidence="1">
    <location>
        <begin position="37"/>
        <end position="64"/>
    </location>
</feature>
<comment type="caution">
    <text evidence="3">The sequence shown here is derived from an EMBL/GenBank/DDBJ whole genome shotgun (WGS) entry which is preliminary data.</text>
</comment>
<evidence type="ECO:0000256" key="1">
    <source>
        <dbReference type="SAM" id="Phobius"/>
    </source>
</evidence>
<keyword evidence="4" id="KW-1185">Reference proteome</keyword>
<feature type="chain" id="PRO_5024441223" evidence="2">
    <location>
        <begin position="22"/>
        <end position="106"/>
    </location>
</feature>
<evidence type="ECO:0000256" key="2">
    <source>
        <dbReference type="SAM" id="SignalP"/>
    </source>
</evidence>
<evidence type="ECO:0000313" key="3">
    <source>
        <dbReference type="EMBL" id="KAB2609849.1"/>
    </source>
</evidence>
<evidence type="ECO:0000313" key="4">
    <source>
        <dbReference type="Proteomes" id="UP000327157"/>
    </source>
</evidence>
<keyword evidence="1" id="KW-1133">Transmembrane helix</keyword>
<dbReference type="Proteomes" id="UP000327157">
    <property type="component" value="Unassembled WGS sequence"/>
</dbReference>
<reference evidence="3 4" key="2">
    <citation type="submission" date="2019-11" db="EMBL/GenBank/DDBJ databases">
        <title>A de novo genome assembly of a pear dwarfing rootstock.</title>
        <authorList>
            <person name="Wang F."/>
            <person name="Wang J."/>
            <person name="Li S."/>
            <person name="Zhang Y."/>
            <person name="Fang M."/>
            <person name="Ma L."/>
            <person name="Zhao Y."/>
            <person name="Jiang S."/>
        </authorList>
    </citation>
    <scope>NUCLEOTIDE SEQUENCE [LARGE SCALE GENOMIC DNA]</scope>
    <source>
        <strain evidence="3">S2</strain>
        <tissue evidence="3">Leaf</tissue>
    </source>
</reference>
<organism evidence="3 4">
    <name type="scientific">Pyrus ussuriensis x Pyrus communis</name>
    <dbReference type="NCBI Taxonomy" id="2448454"/>
    <lineage>
        <taxon>Eukaryota</taxon>
        <taxon>Viridiplantae</taxon>
        <taxon>Streptophyta</taxon>
        <taxon>Embryophyta</taxon>
        <taxon>Tracheophyta</taxon>
        <taxon>Spermatophyta</taxon>
        <taxon>Magnoliopsida</taxon>
        <taxon>eudicotyledons</taxon>
        <taxon>Gunneridae</taxon>
        <taxon>Pentapetalae</taxon>
        <taxon>rosids</taxon>
        <taxon>fabids</taxon>
        <taxon>Rosales</taxon>
        <taxon>Rosaceae</taxon>
        <taxon>Amygdaloideae</taxon>
        <taxon>Maleae</taxon>
        <taxon>Pyrus</taxon>
    </lineage>
</organism>